<sequence>MSGLLAAAAVAVAGLVVWALWKALATSRVDRQRARTEHLNRVRQHRLILAAAISVPAIIGLFVAWHFAGSPTPRVTEAAGATKAAESDVAGCQARNTGQLVLRRTSPTTITWTYTARGEAGGADRLSVLVDHRRADSVSAPSGTLTVGEAPVTVTVEGTGPGGRVHATCTG</sequence>
<name>A0A8J7G6T0_9ACTN</name>
<keyword evidence="1" id="KW-1133">Transmembrane helix</keyword>
<dbReference type="RefSeq" id="WP_197001277.1">
    <property type="nucleotide sequence ID" value="NZ_BONS01000045.1"/>
</dbReference>
<dbReference type="AlphaFoldDB" id="A0A8J7G6T0"/>
<comment type="caution">
    <text evidence="2">The sequence shown here is derived from an EMBL/GenBank/DDBJ whole genome shotgun (WGS) entry which is preliminary data.</text>
</comment>
<keyword evidence="3" id="KW-1185">Reference proteome</keyword>
<feature type="transmembrane region" description="Helical" evidence="1">
    <location>
        <begin position="46"/>
        <end position="68"/>
    </location>
</feature>
<keyword evidence="1" id="KW-0472">Membrane</keyword>
<accession>A0A8J7G6T0</accession>
<dbReference type="Proteomes" id="UP000622552">
    <property type="component" value="Unassembled WGS sequence"/>
</dbReference>
<evidence type="ECO:0000256" key="1">
    <source>
        <dbReference type="SAM" id="Phobius"/>
    </source>
</evidence>
<protein>
    <submittedName>
        <fullName evidence="2">Uncharacterized protein</fullName>
    </submittedName>
</protein>
<gene>
    <name evidence="2" type="ORF">IW245_000179</name>
</gene>
<evidence type="ECO:0000313" key="2">
    <source>
        <dbReference type="EMBL" id="MBG6133985.1"/>
    </source>
</evidence>
<proteinExistence type="predicted"/>
<reference evidence="2" key="1">
    <citation type="submission" date="2020-11" db="EMBL/GenBank/DDBJ databases">
        <title>Sequencing the genomes of 1000 actinobacteria strains.</title>
        <authorList>
            <person name="Klenk H.-P."/>
        </authorList>
    </citation>
    <scope>NUCLEOTIDE SEQUENCE</scope>
    <source>
        <strain evidence="2">DSM 45356</strain>
    </source>
</reference>
<evidence type="ECO:0000313" key="3">
    <source>
        <dbReference type="Proteomes" id="UP000622552"/>
    </source>
</evidence>
<dbReference type="EMBL" id="JADOUF010000001">
    <property type="protein sequence ID" value="MBG6133985.1"/>
    <property type="molecule type" value="Genomic_DNA"/>
</dbReference>
<feature type="transmembrane region" description="Helical" evidence="1">
    <location>
        <begin position="6"/>
        <end position="25"/>
    </location>
</feature>
<keyword evidence="1" id="KW-0812">Transmembrane</keyword>
<organism evidence="2 3">
    <name type="scientific">Longispora fulva</name>
    <dbReference type="NCBI Taxonomy" id="619741"/>
    <lineage>
        <taxon>Bacteria</taxon>
        <taxon>Bacillati</taxon>
        <taxon>Actinomycetota</taxon>
        <taxon>Actinomycetes</taxon>
        <taxon>Micromonosporales</taxon>
        <taxon>Micromonosporaceae</taxon>
        <taxon>Longispora</taxon>
    </lineage>
</organism>